<evidence type="ECO:0000259" key="3">
    <source>
        <dbReference type="Pfam" id="PF22974"/>
    </source>
</evidence>
<evidence type="ECO:0000313" key="6">
    <source>
        <dbReference type="Proteomes" id="UP000812966"/>
    </source>
</evidence>
<dbReference type="AlphaFoldDB" id="A0A8K0JF75"/>
<accession>A0A8K0JF75</accession>
<feature type="region of interest" description="Disordered" evidence="1">
    <location>
        <begin position="806"/>
        <end position="959"/>
    </location>
</feature>
<dbReference type="Pfam" id="PF23865">
    <property type="entry name" value="DUF7223"/>
    <property type="match status" value="1"/>
</dbReference>
<keyword evidence="2" id="KW-0732">Signal</keyword>
<feature type="compositionally biased region" description="Low complexity" evidence="1">
    <location>
        <begin position="927"/>
        <end position="946"/>
    </location>
</feature>
<feature type="compositionally biased region" description="Basic residues" evidence="1">
    <location>
        <begin position="902"/>
        <end position="911"/>
    </location>
</feature>
<dbReference type="Proteomes" id="UP000812966">
    <property type="component" value="Unassembled WGS sequence"/>
</dbReference>
<keyword evidence="6" id="KW-1185">Reference proteome</keyword>
<gene>
    <name evidence="5" type="ORF">FFLO_06521</name>
</gene>
<dbReference type="EMBL" id="JABELV010000220">
    <property type="protein sequence ID" value="KAG7527896.1"/>
    <property type="molecule type" value="Genomic_DNA"/>
</dbReference>
<feature type="region of interest" description="Disordered" evidence="1">
    <location>
        <begin position="350"/>
        <end position="413"/>
    </location>
</feature>
<evidence type="ECO:0000256" key="2">
    <source>
        <dbReference type="SAM" id="SignalP"/>
    </source>
</evidence>
<feature type="compositionally biased region" description="Low complexity" evidence="1">
    <location>
        <begin position="118"/>
        <end position="174"/>
    </location>
</feature>
<feature type="compositionally biased region" description="Gly residues" evidence="1">
    <location>
        <begin position="383"/>
        <end position="393"/>
    </location>
</feature>
<sequence>MRFPTSFLVPILALLAVSSARPLSETEDKRDVSSRATSTQEAIAFYTTVVETQHTTQTSTITVVTATQTAHVTQTRTETETETEVDTVTAYVVASGLPCQAGGGQPVVTFTDTAVGATSTSNSTSAPGSGPGSNNLPSSGPAVSSPDNSPNTGSSGSGPNSNPGSGPSPESTSPLTVPIARPDGSESHVDMDVPNMTPIVPPNVDPGKIDNIKPVDQGDMYYSPEGHNDTSIEHKFTLIKNNYTYPAIIVEHSQYITSVTCETGGIAVDFSSAQAYDFAKQNWKPNFLLITSSTGQGCNSSATVITGEYTYWLVTDVSFQEGPLIVHANATVVPIERAIKTAEITWGTVIPGRPASGNNGTASSGSGVTVGGSFNNGTTGSSNQGGSGTGSGTNGTTTSPNVGTNGTCAPPPSDQILGFPTAPLCDDFDKLLDDKIGYFDFDADSFDSSFDQFAPGLASEDDIDSFYKRSSIRKRFIPRFLVRLGQGILQVATAPVAVPLRIARAYAPAPVKHLLEKASTLDKEANKQIDYVYNVTEKAKPELQRATRWGPGRVLWSKKKTGNKNSKTDAEIHLSCVNCGFETHINIAGKVVVDFLTADVRTAHVNVAGNIMAEANLAIEAMFTFKDGFQKELAVFPLPGLAFAVPGFFTVGPALSVHAKGDFELKAEGGVIAGGKAEIKNFNVNLDIANGDFQQSGFKPEFTPKFDAYGEVTVGASIALPISVGIGITVNKFFDRKISLTSTAKAAASAKYAFDTENPGKCNNGIDWEIVVNEAVDADLLGFKQLDLFNVDLVKFGNCYLLGSKPTTPAPPTTQPDDSEQPAGSEQPDGSEQPAEPNQPTTPDQPEQPENPDQSEQPTDSDQSGQPSNPTESDQPTQGAEEQGDSADANQSATEDQQDQQRRRRLGRIQRRQATATSEVMKDPAVNMTMTSTATDSSNSTTVDTTGSRSNQTETEGEVQDIDSEFDADETDAQLDANLFNATDIAAAADANSTSTDSDDEPSYVFLSAWDTTELGVGEDDNLYLYDSAGADSDKWLYLNGTFVSSADESLVFHYYADTMDALGVSRLRVSETSSIPVTADVLTFLAVRDTEAGKAGIVQQGADLFPATTDGKIFYTVICDYEDPSASSKMFLVKDLDAGVARLVEDDLQYIVTGGAVQQCQYWPLKAAVTGLDL</sequence>
<feature type="chain" id="PRO_5035460601" evidence="2">
    <location>
        <begin position="21"/>
        <end position="1175"/>
    </location>
</feature>
<proteinExistence type="predicted"/>
<dbReference type="InterPro" id="IPR055647">
    <property type="entry name" value="DUF7223"/>
</dbReference>
<feature type="compositionally biased region" description="Polar residues" evidence="1">
    <location>
        <begin position="860"/>
        <end position="880"/>
    </location>
</feature>
<dbReference type="InterPro" id="IPR054293">
    <property type="entry name" value="DUF7029"/>
</dbReference>
<feature type="compositionally biased region" description="Low complexity" evidence="1">
    <location>
        <begin position="836"/>
        <end position="845"/>
    </location>
</feature>
<feature type="compositionally biased region" description="Low complexity" evidence="1">
    <location>
        <begin position="394"/>
        <end position="407"/>
    </location>
</feature>
<dbReference type="Pfam" id="PF22974">
    <property type="entry name" value="DUF7029"/>
    <property type="match status" value="1"/>
</dbReference>
<evidence type="ECO:0000313" key="5">
    <source>
        <dbReference type="EMBL" id="KAG7527896.1"/>
    </source>
</evidence>
<reference evidence="5" key="1">
    <citation type="submission" date="2020-04" db="EMBL/GenBank/DDBJ databases">
        <title>Analysis of mating type loci in Filobasidium floriforme.</title>
        <authorList>
            <person name="Nowrousian M."/>
        </authorList>
    </citation>
    <scope>NUCLEOTIDE SEQUENCE</scope>
    <source>
        <strain evidence="5">CBS 6242</strain>
    </source>
</reference>
<organism evidence="5 6">
    <name type="scientific">Filobasidium floriforme</name>
    <dbReference type="NCBI Taxonomy" id="5210"/>
    <lineage>
        <taxon>Eukaryota</taxon>
        <taxon>Fungi</taxon>
        <taxon>Dikarya</taxon>
        <taxon>Basidiomycota</taxon>
        <taxon>Agaricomycotina</taxon>
        <taxon>Tremellomycetes</taxon>
        <taxon>Filobasidiales</taxon>
        <taxon>Filobasidiaceae</taxon>
        <taxon>Filobasidium</taxon>
    </lineage>
</organism>
<feature type="domain" description="DUF7223" evidence="4">
    <location>
        <begin position="568"/>
        <end position="729"/>
    </location>
</feature>
<comment type="caution">
    <text evidence="5">The sequence shown here is derived from an EMBL/GenBank/DDBJ whole genome shotgun (WGS) entry which is preliminary data.</text>
</comment>
<feature type="region of interest" description="Disordered" evidence="1">
    <location>
        <begin position="118"/>
        <end position="190"/>
    </location>
</feature>
<feature type="signal peptide" evidence="2">
    <location>
        <begin position="1"/>
        <end position="20"/>
    </location>
</feature>
<protein>
    <submittedName>
        <fullName evidence="5">Uncharacterized protein</fullName>
    </submittedName>
</protein>
<evidence type="ECO:0000256" key="1">
    <source>
        <dbReference type="SAM" id="MobiDB-lite"/>
    </source>
</evidence>
<feature type="domain" description="DUF7029" evidence="3">
    <location>
        <begin position="243"/>
        <end position="342"/>
    </location>
</feature>
<name>A0A8K0JF75_9TREE</name>
<feature type="compositionally biased region" description="Low complexity" evidence="1">
    <location>
        <begin position="356"/>
        <end position="382"/>
    </location>
</feature>
<dbReference type="OrthoDB" id="160645at2759"/>
<evidence type="ECO:0000259" key="4">
    <source>
        <dbReference type="Pfam" id="PF23865"/>
    </source>
</evidence>